<feature type="region of interest" description="Disordered" evidence="1">
    <location>
        <begin position="85"/>
        <end position="134"/>
    </location>
</feature>
<proteinExistence type="predicted"/>
<protein>
    <submittedName>
        <fullName evidence="2">Uncharacterized protein</fullName>
    </submittedName>
</protein>
<reference evidence="2" key="2">
    <citation type="submission" date="2020-05" db="UniProtKB">
        <authorList>
            <consortium name="EnsemblMetazoa"/>
        </authorList>
    </citation>
    <scope>IDENTIFICATION</scope>
    <source>
        <strain evidence="2">maculatus3</strain>
    </source>
</reference>
<sequence length="151" mass="15222">MPPGDNLTITLATELPGSSATNASTVTSRVESPGPAYYSQHLQQQQHVPYGVSASCGQCTALGWQPAAGGPSIYGGKLLAVENPASAAAATSKTSHPYHRNQSLKASGGEPEDRPDGGGSGECGGMGGTGGGTTLTQSHPFLWLGLKIGLM</sequence>
<evidence type="ECO:0000313" key="3">
    <source>
        <dbReference type="Proteomes" id="UP000075901"/>
    </source>
</evidence>
<dbReference type="AlphaFoldDB" id="A0A182T5H9"/>
<feature type="compositionally biased region" description="Gly residues" evidence="1">
    <location>
        <begin position="117"/>
        <end position="133"/>
    </location>
</feature>
<name>A0A182T5H9_9DIPT</name>
<feature type="compositionally biased region" description="Low complexity" evidence="1">
    <location>
        <begin position="85"/>
        <end position="95"/>
    </location>
</feature>
<keyword evidence="3" id="KW-1185">Reference proteome</keyword>
<organism evidence="2 3">
    <name type="scientific">Anopheles maculatus</name>
    <dbReference type="NCBI Taxonomy" id="74869"/>
    <lineage>
        <taxon>Eukaryota</taxon>
        <taxon>Metazoa</taxon>
        <taxon>Ecdysozoa</taxon>
        <taxon>Arthropoda</taxon>
        <taxon>Hexapoda</taxon>
        <taxon>Insecta</taxon>
        <taxon>Pterygota</taxon>
        <taxon>Neoptera</taxon>
        <taxon>Endopterygota</taxon>
        <taxon>Diptera</taxon>
        <taxon>Nematocera</taxon>
        <taxon>Culicoidea</taxon>
        <taxon>Culicidae</taxon>
        <taxon>Anophelinae</taxon>
        <taxon>Anopheles</taxon>
        <taxon>Anopheles maculatus group</taxon>
    </lineage>
</organism>
<dbReference type="Proteomes" id="UP000075901">
    <property type="component" value="Unassembled WGS sequence"/>
</dbReference>
<evidence type="ECO:0000256" key="1">
    <source>
        <dbReference type="SAM" id="MobiDB-lite"/>
    </source>
</evidence>
<dbReference type="VEuPathDB" id="VectorBase:AMAM020031"/>
<reference evidence="3" key="1">
    <citation type="submission" date="2013-09" db="EMBL/GenBank/DDBJ databases">
        <title>The Genome Sequence of Anopheles maculatus species B.</title>
        <authorList>
            <consortium name="The Broad Institute Genomics Platform"/>
            <person name="Neafsey D.E."/>
            <person name="Besansky N."/>
            <person name="Howell P."/>
            <person name="Walton C."/>
            <person name="Young S.K."/>
            <person name="Zeng Q."/>
            <person name="Gargeya S."/>
            <person name="Fitzgerald M."/>
            <person name="Haas B."/>
            <person name="Abouelleil A."/>
            <person name="Allen A.W."/>
            <person name="Alvarado L."/>
            <person name="Arachchi H.M."/>
            <person name="Berlin A.M."/>
            <person name="Chapman S.B."/>
            <person name="Gainer-Dewar J."/>
            <person name="Goldberg J."/>
            <person name="Griggs A."/>
            <person name="Gujja S."/>
            <person name="Hansen M."/>
            <person name="Howarth C."/>
            <person name="Imamovic A."/>
            <person name="Ireland A."/>
            <person name="Larimer J."/>
            <person name="McCowan C."/>
            <person name="Murphy C."/>
            <person name="Pearson M."/>
            <person name="Poon T.W."/>
            <person name="Priest M."/>
            <person name="Roberts A."/>
            <person name="Saif S."/>
            <person name="Shea T."/>
            <person name="Sisk P."/>
            <person name="Sykes S."/>
            <person name="Wortman J."/>
            <person name="Nusbaum C."/>
            <person name="Birren B."/>
        </authorList>
    </citation>
    <scope>NUCLEOTIDE SEQUENCE [LARGE SCALE GENOMIC DNA]</scope>
    <source>
        <strain evidence="3">maculatus3</strain>
    </source>
</reference>
<evidence type="ECO:0000313" key="2">
    <source>
        <dbReference type="EnsemblMetazoa" id="AMAM020031-PA"/>
    </source>
</evidence>
<accession>A0A182T5H9</accession>
<dbReference type="EnsemblMetazoa" id="AMAM020031-RA">
    <property type="protein sequence ID" value="AMAM020031-PA"/>
    <property type="gene ID" value="AMAM020031"/>
</dbReference>